<evidence type="ECO:0000259" key="1">
    <source>
        <dbReference type="Pfam" id="PF13614"/>
    </source>
</evidence>
<evidence type="ECO:0000313" key="2">
    <source>
        <dbReference type="EMBL" id="OLT58906.1"/>
    </source>
</evidence>
<evidence type="ECO:0000313" key="3">
    <source>
        <dbReference type="Proteomes" id="UP000186657"/>
    </source>
</evidence>
<comment type="caution">
    <text evidence="2">The sequence shown here is derived from an EMBL/GenBank/DDBJ whole genome shotgun (WGS) entry which is preliminary data.</text>
</comment>
<keyword evidence="3" id="KW-1185">Reference proteome</keyword>
<dbReference type="InterPro" id="IPR027417">
    <property type="entry name" value="P-loop_NTPase"/>
</dbReference>
<reference evidence="2 3" key="1">
    <citation type="submission" date="2016-10" db="EMBL/GenBank/DDBJ databases">
        <title>Comparative genomics uncovers the prolific and rare metabolic potential of the cyanobacterial genus Moorea.</title>
        <authorList>
            <person name="Leao T."/>
            <person name="Castelao G."/>
            <person name="Korobeynikov A."/>
            <person name="Monroe E.A."/>
            <person name="Podell S."/>
            <person name="Glukhov E."/>
            <person name="Allen E."/>
            <person name="Gerwick W.H."/>
            <person name="Gerwick L."/>
        </authorList>
    </citation>
    <scope>NUCLEOTIDE SEQUENCE [LARGE SCALE GENOMIC DNA]</scope>
    <source>
        <strain evidence="2 3">PNG5-198</strain>
    </source>
</reference>
<name>A0A1U7MYX4_9CYAN</name>
<organism evidence="2 3">
    <name type="scientific">Moorena bouillonii PNG</name>
    <dbReference type="NCBI Taxonomy" id="568701"/>
    <lineage>
        <taxon>Bacteria</taxon>
        <taxon>Bacillati</taxon>
        <taxon>Cyanobacteriota</taxon>
        <taxon>Cyanophyceae</taxon>
        <taxon>Coleofasciculales</taxon>
        <taxon>Coleofasciculaceae</taxon>
        <taxon>Moorena</taxon>
    </lineage>
</organism>
<dbReference type="InterPro" id="IPR050678">
    <property type="entry name" value="DNA_Partitioning_ATPase"/>
</dbReference>
<dbReference type="CDD" id="cd02042">
    <property type="entry name" value="ParAB_family"/>
    <property type="match status" value="1"/>
</dbReference>
<dbReference type="RefSeq" id="WP_075897778.1">
    <property type="nucleotide sequence ID" value="NZ_MKZS01000001.1"/>
</dbReference>
<dbReference type="PANTHER" id="PTHR13696">
    <property type="entry name" value="P-LOOP CONTAINING NUCLEOSIDE TRIPHOSPHATE HYDROLASE"/>
    <property type="match status" value="1"/>
</dbReference>
<dbReference type="Pfam" id="PF13614">
    <property type="entry name" value="AAA_31"/>
    <property type="match status" value="1"/>
</dbReference>
<dbReference type="AlphaFoldDB" id="A0A1U7MYX4"/>
<gene>
    <name evidence="2" type="ORF">BJP37_07480</name>
</gene>
<dbReference type="EMBL" id="MKZS01000001">
    <property type="protein sequence ID" value="OLT58906.1"/>
    <property type="molecule type" value="Genomic_DNA"/>
</dbReference>
<accession>A0A1U7MYX4</accession>
<feature type="domain" description="AAA" evidence="1">
    <location>
        <begin position="4"/>
        <end position="192"/>
    </location>
</feature>
<sequence>MTKKVISIFNNKGGVGKTNIIWNLGIALADKAKKVLFIDFDPQCNLSIAVIGYEEFEKCLENDESFPFGKTIRSYIQPYIQSLENPKVFLKRPKYKNLYCENIHIIPGDFWLNTFADYLNVGSDVNGGNGIHRFLVIESLIKKIEEEKNVNYDYVLIDLAPSFNTLVRLALYCSDYFLVPCTADLFSAYCVGLIGEVLPSFIDDWIQGKRKYLKSNQYDKLVSNKGKPKFGGWIFNGFDTRVKKGAIDKIAADKAQFNKVIDSVENNLLPKLKSDIDDYKCVPSFVPIEPVAEIEDLNTIAPDSIVQNTPIQYLSQEKPTREIQAGSWSQGQKNLMSRMSDQYNSLAEYIIKNFEC</sequence>
<protein>
    <submittedName>
        <fullName evidence="2">ATPase involved in chromosome partitioning</fullName>
    </submittedName>
</protein>
<dbReference type="SUPFAM" id="SSF52540">
    <property type="entry name" value="P-loop containing nucleoside triphosphate hydrolases"/>
    <property type="match status" value="1"/>
</dbReference>
<dbReference type="Proteomes" id="UP000186657">
    <property type="component" value="Unassembled WGS sequence"/>
</dbReference>
<dbReference type="InterPro" id="IPR025669">
    <property type="entry name" value="AAA_dom"/>
</dbReference>
<dbReference type="PANTHER" id="PTHR13696:SF99">
    <property type="entry name" value="COBYRINIC ACID AC-DIAMIDE SYNTHASE"/>
    <property type="match status" value="1"/>
</dbReference>
<proteinExistence type="predicted"/>
<dbReference type="Gene3D" id="3.40.50.300">
    <property type="entry name" value="P-loop containing nucleotide triphosphate hydrolases"/>
    <property type="match status" value="1"/>
</dbReference>